<evidence type="ECO:0000256" key="1">
    <source>
        <dbReference type="SAM" id="MobiDB-lite"/>
    </source>
</evidence>
<dbReference type="Proteomes" id="UP001162029">
    <property type="component" value="Unassembled WGS sequence"/>
</dbReference>
<feature type="compositionally biased region" description="Acidic residues" evidence="1">
    <location>
        <begin position="65"/>
        <end position="75"/>
    </location>
</feature>
<accession>A0AAV0T5R4</accession>
<name>A0AAV0T5R4_9STRA</name>
<keyword evidence="3" id="KW-1185">Reference proteome</keyword>
<evidence type="ECO:0000313" key="2">
    <source>
        <dbReference type="EMBL" id="CAI5715368.1"/>
    </source>
</evidence>
<protein>
    <submittedName>
        <fullName evidence="2">Uncharacterized protein</fullName>
    </submittedName>
</protein>
<feature type="compositionally biased region" description="Basic and acidic residues" evidence="1">
    <location>
        <begin position="51"/>
        <end position="64"/>
    </location>
</feature>
<reference evidence="2" key="1">
    <citation type="submission" date="2022-12" db="EMBL/GenBank/DDBJ databases">
        <authorList>
            <person name="Webb A."/>
        </authorList>
    </citation>
    <scope>NUCLEOTIDE SEQUENCE</scope>
    <source>
        <strain evidence="2">Pd1</strain>
    </source>
</reference>
<gene>
    <name evidence="2" type="ORF">PDE001_LOCUS1312</name>
</gene>
<comment type="caution">
    <text evidence="2">The sequence shown here is derived from an EMBL/GenBank/DDBJ whole genome shotgun (WGS) entry which is preliminary data.</text>
</comment>
<evidence type="ECO:0000313" key="3">
    <source>
        <dbReference type="Proteomes" id="UP001162029"/>
    </source>
</evidence>
<organism evidence="2 3">
    <name type="scientific">Peronospora destructor</name>
    <dbReference type="NCBI Taxonomy" id="86335"/>
    <lineage>
        <taxon>Eukaryota</taxon>
        <taxon>Sar</taxon>
        <taxon>Stramenopiles</taxon>
        <taxon>Oomycota</taxon>
        <taxon>Peronosporomycetes</taxon>
        <taxon>Peronosporales</taxon>
        <taxon>Peronosporaceae</taxon>
        <taxon>Peronospora</taxon>
    </lineage>
</organism>
<dbReference type="AlphaFoldDB" id="A0AAV0T5R4"/>
<proteinExistence type="predicted"/>
<sequence>MLAKYGTPTDHEEGPGAPIVPSSDMVVETVNVDADADVETVEYDDSEDEIRDSNERFRAVHLDTQEDGSATDDFM</sequence>
<feature type="region of interest" description="Disordered" evidence="1">
    <location>
        <begin position="1"/>
        <end position="23"/>
    </location>
</feature>
<dbReference type="EMBL" id="CANTFM010000221">
    <property type="protein sequence ID" value="CAI5715368.1"/>
    <property type="molecule type" value="Genomic_DNA"/>
</dbReference>
<feature type="region of interest" description="Disordered" evidence="1">
    <location>
        <begin position="42"/>
        <end position="75"/>
    </location>
</feature>